<dbReference type="InterPro" id="IPR058792">
    <property type="entry name" value="Beta-barrel_RND_2"/>
</dbReference>
<dbReference type="Gene3D" id="1.10.287.470">
    <property type="entry name" value="Helix hairpin bin"/>
    <property type="match status" value="1"/>
</dbReference>
<dbReference type="eggNOG" id="COG0845">
    <property type="taxonomic scope" value="Bacteria"/>
</dbReference>
<evidence type="ECO:0000313" key="9">
    <source>
        <dbReference type="Proteomes" id="UP000029264"/>
    </source>
</evidence>
<sequence length="370" mass="39417">MPPAPVSQNKHLTRTLIITAVFLALLLGGVYYWKAYLSSHQAHWQPQAVPVTAMQVTAAPLPLALNAVGELKAVNQVTLSADVAGRIDGIHFHSGEQVSADKLLLELYNGPEQAALQAAEARVAYAAHQLKRSQQLAPSGAESLDVLQERQSAFAQAQADVAAAKAQLRQKQIIAPFAGQLGIRQINLGQYVSPGQQAVTLTALDKLYVEFTLPQQDFAAVKVGGEIALSSDVYPQQHFSAKVHAIEPQLDNDTRNLLVQGELENAELLLRPGMYVNAALSLPAQIDAIVVPATAVQTSAQGYSVVVVRGDNATKQGKADIIAVEIGKRIDNRIQITSGIQAGDVIVVTGQNRVQPGADIVVQHLQATGV</sequence>
<keyword evidence="4" id="KW-1133">Transmembrane helix</keyword>
<keyword evidence="4" id="KW-0812">Transmembrane</keyword>
<dbReference type="PANTHER" id="PTHR30469:SF29">
    <property type="entry name" value="BLR2860 PROTEIN"/>
    <property type="match status" value="1"/>
</dbReference>
<evidence type="ECO:0000313" key="8">
    <source>
        <dbReference type="EMBL" id="KFZ37261.1"/>
    </source>
</evidence>
<reference evidence="8 9" key="1">
    <citation type="submission" date="2014-06" db="EMBL/GenBank/DDBJ databases">
        <title>Shewanella sp. YQH10.</title>
        <authorList>
            <person name="Liu Y."/>
            <person name="Zeng R."/>
        </authorList>
    </citation>
    <scope>NUCLEOTIDE SEQUENCE [LARGE SCALE GENOMIC DNA]</scope>
    <source>
        <strain evidence="8 9">YQH10</strain>
    </source>
</reference>
<organism evidence="8 9">
    <name type="scientific">Shewanella mangrovi</name>
    <dbReference type="NCBI Taxonomy" id="1515746"/>
    <lineage>
        <taxon>Bacteria</taxon>
        <taxon>Pseudomonadati</taxon>
        <taxon>Pseudomonadota</taxon>
        <taxon>Gammaproteobacteria</taxon>
        <taxon>Alteromonadales</taxon>
        <taxon>Shewanellaceae</taxon>
        <taxon>Shewanella</taxon>
    </lineage>
</organism>
<evidence type="ECO:0000259" key="7">
    <source>
        <dbReference type="Pfam" id="PF25967"/>
    </source>
</evidence>
<dbReference type="InterPro" id="IPR058625">
    <property type="entry name" value="MdtA-like_BSH"/>
</dbReference>
<feature type="domain" description="Multidrug resistance protein MdtA-like C-terminal permuted SH3" evidence="7">
    <location>
        <begin position="287"/>
        <end position="351"/>
    </location>
</feature>
<accession>A0A094JXV4</accession>
<evidence type="ECO:0000256" key="2">
    <source>
        <dbReference type="ARBA" id="ARBA00009477"/>
    </source>
</evidence>
<dbReference type="Pfam" id="PF25917">
    <property type="entry name" value="BSH_RND"/>
    <property type="match status" value="1"/>
</dbReference>
<dbReference type="EMBL" id="JPEO01000007">
    <property type="protein sequence ID" value="KFZ37261.1"/>
    <property type="molecule type" value="Genomic_DNA"/>
</dbReference>
<dbReference type="PANTHER" id="PTHR30469">
    <property type="entry name" value="MULTIDRUG RESISTANCE PROTEIN MDTA"/>
    <property type="match status" value="1"/>
</dbReference>
<feature type="transmembrane region" description="Helical" evidence="4">
    <location>
        <begin position="12"/>
        <end position="33"/>
    </location>
</feature>
<dbReference type="AlphaFoldDB" id="A0A094JXV4"/>
<dbReference type="NCBIfam" id="TIGR01730">
    <property type="entry name" value="RND_mfp"/>
    <property type="match status" value="1"/>
</dbReference>
<comment type="subcellular location">
    <subcellularLocation>
        <location evidence="1">Cell envelope</location>
    </subcellularLocation>
</comment>
<comment type="similarity">
    <text evidence="2">Belongs to the membrane fusion protein (MFP) (TC 8.A.1) family.</text>
</comment>
<dbReference type="Pfam" id="PF25954">
    <property type="entry name" value="Beta-barrel_RND_2"/>
    <property type="match status" value="1"/>
</dbReference>
<dbReference type="Proteomes" id="UP000029264">
    <property type="component" value="Unassembled WGS sequence"/>
</dbReference>
<dbReference type="InterPro" id="IPR006143">
    <property type="entry name" value="RND_pump_MFP"/>
</dbReference>
<dbReference type="FunFam" id="2.40.30.170:FF:000010">
    <property type="entry name" value="Efflux RND transporter periplasmic adaptor subunit"/>
    <property type="match status" value="1"/>
</dbReference>
<dbReference type="InterPro" id="IPR058627">
    <property type="entry name" value="MdtA-like_C"/>
</dbReference>
<evidence type="ECO:0000256" key="1">
    <source>
        <dbReference type="ARBA" id="ARBA00004196"/>
    </source>
</evidence>
<name>A0A094JXV4_9GAMM</name>
<dbReference type="Gene3D" id="2.40.50.100">
    <property type="match status" value="1"/>
</dbReference>
<dbReference type="Gene3D" id="2.40.30.170">
    <property type="match status" value="1"/>
</dbReference>
<evidence type="ECO:0000256" key="3">
    <source>
        <dbReference type="ARBA" id="ARBA00022448"/>
    </source>
</evidence>
<evidence type="ECO:0000259" key="5">
    <source>
        <dbReference type="Pfam" id="PF25917"/>
    </source>
</evidence>
<dbReference type="Gene3D" id="2.40.420.20">
    <property type="match status" value="1"/>
</dbReference>
<protein>
    <submittedName>
        <fullName evidence="8">Hemolysin secretion protein D</fullName>
    </submittedName>
</protein>
<feature type="domain" description="Multidrug resistance protein MdtA-like barrel-sandwich hybrid" evidence="5">
    <location>
        <begin position="75"/>
        <end position="202"/>
    </location>
</feature>
<keyword evidence="4" id="KW-0472">Membrane</keyword>
<keyword evidence="9" id="KW-1185">Reference proteome</keyword>
<proteinExistence type="inferred from homology"/>
<keyword evidence="3" id="KW-0813">Transport</keyword>
<dbReference type="Pfam" id="PF25967">
    <property type="entry name" value="RND-MFP_C"/>
    <property type="match status" value="1"/>
</dbReference>
<evidence type="ECO:0000256" key="4">
    <source>
        <dbReference type="SAM" id="Phobius"/>
    </source>
</evidence>
<dbReference type="GO" id="GO:1990281">
    <property type="term" value="C:efflux pump complex"/>
    <property type="evidence" value="ECO:0007669"/>
    <property type="project" value="TreeGrafter"/>
</dbReference>
<feature type="domain" description="CusB-like beta-barrel" evidence="6">
    <location>
        <begin position="208"/>
        <end position="281"/>
    </location>
</feature>
<gene>
    <name evidence="8" type="ORF">HR45_11330</name>
</gene>
<evidence type="ECO:0000259" key="6">
    <source>
        <dbReference type="Pfam" id="PF25954"/>
    </source>
</evidence>
<dbReference type="STRING" id="1515746.HR45_11330"/>
<comment type="caution">
    <text evidence="8">The sequence shown here is derived from an EMBL/GenBank/DDBJ whole genome shotgun (WGS) entry which is preliminary data.</text>
</comment>
<dbReference type="GO" id="GO:0015562">
    <property type="term" value="F:efflux transmembrane transporter activity"/>
    <property type="evidence" value="ECO:0007669"/>
    <property type="project" value="TreeGrafter"/>
</dbReference>
<dbReference type="SUPFAM" id="SSF111369">
    <property type="entry name" value="HlyD-like secretion proteins"/>
    <property type="match status" value="1"/>
</dbReference>